<dbReference type="EMBL" id="LN887397">
    <property type="protein sequence ID" value="CUR38990.1"/>
    <property type="molecule type" value="Genomic_DNA"/>
</dbReference>
<protein>
    <recommendedName>
        <fullName evidence="1">ApeA N-terminal domain-containing protein</fullName>
    </recommendedName>
</protein>
<name>A0A0U5JS72_LIMRT</name>
<proteinExistence type="predicted"/>
<gene>
    <name evidence="2" type="ORF">LRLP16767_LR3C6_00950</name>
</gene>
<reference evidence="2" key="1">
    <citation type="submission" date="2015-10" db="EMBL/GenBank/DDBJ databases">
        <authorList>
            <person name="Gilbert D.G."/>
        </authorList>
    </citation>
    <scope>NUCLEOTIDE SEQUENCE</scope>
    <source>
        <strain evidence="2">3c6</strain>
    </source>
</reference>
<accession>A0A0U5JS72</accession>
<evidence type="ECO:0000259" key="1">
    <source>
        <dbReference type="Pfam" id="PF18862"/>
    </source>
</evidence>
<feature type="domain" description="ApeA N-terminal" evidence="1">
    <location>
        <begin position="20"/>
        <end position="224"/>
    </location>
</feature>
<dbReference type="Pfam" id="PF18862">
    <property type="entry name" value="ApeA_NTD1"/>
    <property type="match status" value="1"/>
</dbReference>
<dbReference type="InterPro" id="IPR041223">
    <property type="entry name" value="ApeA_NTD"/>
</dbReference>
<sequence length="244" mass="28091">MKNKISDMNMFQNFKVKACWFLNDNQNSGSYGLLKYNAGQESVVEISPAFCDETEQFNSPSPYDICGISEYGEIIRGTGYRVGSSFNHPGLSIEKIQFFDFSVDNFRDDSFSPKLVNFSATDFNYWFPNQKFSIPDKGLGVIIETTKATEIGKIKYDNVDYILKIGYASSSEPQNYNHNFNIRMNTFLMLEADQALAENKTLQLIQKIIEMYEIIAEPASLKDVCYIEENKKRKLFLNPKYKNF</sequence>
<evidence type="ECO:0000313" key="2">
    <source>
        <dbReference type="EMBL" id="CUR38990.1"/>
    </source>
</evidence>
<organism evidence="2">
    <name type="scientific">Limosilactobacillus reuteri</name>
    <name type="common">Lactobacillus reuteri</name>
    <dbReference type="NCBI Taxonomy" id="1598"/>
    <lineage>
        <taxon>Bacteria</taxon>
        <taxon>Bacillati</taxon>
        <taxon>Bacillota</taxon>
        <taxon>Bacilli</taxon>
        <taxon>Lactobacillales</taxon>
        <taxon>Lactobacillaceae</taxon>
        <taxon>Limosilactobacillus</taxon>
    </lineage>
</organism>
<dbReference type="AlphaFoldDB" id="A0A0U5JS72"/>